<dbReference type="EMBL" id="MOPA01000001">
    <property type="protein sequence ID" value="KAK1547128.1"/>
    <property type="molecule type" value="Genomic_DNA"/>
</dbReference>
<reference evidence="1 2" key="1">
    <citation type="submission" date="2016-10" db="EMBL/GenBank/DDBJ databases">
        <title>The genome sequence of Colletotrichum fioriniae PJ7.</title>
        <authorList>
            <person name="Baroncelli R."/>
        </authorList>
    </citation>
    <scope>NUCLEOTIDE SEQUENCE [LARGE SCALE GENOMIC DNA]</scope>
    <source>
        <strain evidence="1 2">IMI 384185</strain>
    </source>
</reference>
<dbReference type="Proteomes" id="UP001241169">
    <property type="component" value="Unassembled WGS sequence"/>
</dbReference>
<accession>A0ABQ9T5R3</accession>
<organism evidence="1 2">
    <name type="scientific">Colletotrichum paranaense</name>
    <dbReference type="NCBI Taxonomy" id="1914294"/>
    <lineage>
        <taxon>Eukaryota</taxon>
        <taxon>Fungi</taxon>
        <taxon>Dikarya</taxon>
        <taxon>Ascomycota</taxon>
        <taxon>Pezizomycotina</taxon>
        <taxon>Sordariomycetes</taxon>
        <taxon>Hypocreomycetidae</taxon>
        <taxon>Glomerellales</taxon>
        <taxon>Glomerellaceae</taxon>
        <taxon>Colletotrichum</taxon>
        <taxon>Colletotrichum acutatum species complex</taxon>
    </lineage>
</organism>
<evidence type="ECO:0000313" key="1">
    <source>
        <dbReference type="EMBL" id="KAK1547128.1"/>
    </source>
</evidence>
<comment type="caution">
    <text evidence="1">The sequence shown here is derived from an EMBL/GenBank/DDBJ whole genome shotgun (WGS) entry which is preliminary data.</text>
</comment>
<dbReference type="RefSeq" id="XP_060356242.1">
    <property type="nucleotide sequence ID" value="XM_060485385.1"/>
</dbReference>
<protein>
    <submittedName>
        <fullName evidence="1">Uncharacterized protein</fullName>
    </submittedName>
</protein>
<gene>
    <name evidence="1" type="ORF">CPAR01_01095</name>
</gene>
<name>A0ABQ9T5R3_9PEZI</name>
<sequence>MTHPRELAATACGVRAHPPSPLQCRLFGWLGSSWLVRRALGFQWILPTPPSSHPQFTTQMVLRGLDSSPTPFLEPPTLRCTREPNSDLAIRIVTSPSLTCLNPTAQYLDLHHSAASLQIIRHASDAGMALSPSRALGSQRRRRR</sequence>
<evidence type="ECO:0000313" key="2">
    <source>
        <dbReference type="Proteomes" id="UP001241169"/>
    </source>
</evidence>
<dbReference type="GeneID" id="85369284"/>
<proteinExistence type="predicted"/>
<keyword evidence="2" id="KW-1185">Reference proteome</keyword>